<comment type="caution">
    <text evidence="2">The sequence shown here is derived from an EMBL/GenBank/DDBJ whole genome shotgun (WGS) entry which is preliminary data.</text>
</comment>
<evidence type="ECO:0000256" key="1">
    <source>
        <dbReference type="SAM" id="MobiDB-lite"/>
    </source>
</evidence>
<organism evidence="2 3">
    <name type="scientific">Tothia fuscella</name>
    <dbReference type="NCBI Taxonomy" id="1048955"/>
    <lineage>
        <taxon>Eukaryota</taxon>
        <taxon>Fungi</taxon>
        <taxon>Dikarya</taxon>
        <taxon>Ascomycota</taxon>
        <taxon>Pezizomycotina</taxon>
        <taxon>Dothideomycetes</taxon>
        <taxon>Pleosporomycetidae</taxon>
        <taxon>Venturiales</taxon>
        <taxon>Cylindrosympodiaceae</taxon>
        <taxon>Tothia</taxon>
    </lineage>
</organism>
<dbReference type="AlphaFoldDB" id="A0A9P4NDU0"/>
<sequence>MSSRELQKRKRQRRTAREVPANPKSFGDLQLNAAEFAPSEDESEDSEKHDAFDPKDSEASESEEEEGGIEELRENKRTRTQANKRLPSRMQLKPDELDPFQYLTDRHKRGGVYYPRGTPRPR</sequence>
<keyword evidence="3" id="KW-1185">Reference proteome</keyword>
<dbReference type="Proteomes" id="UP000800235">
    <property type="component" value="Unassembled WGS sequence"/>
</dbReference>
<feature type="region of interest" description="Disordered" evidence="1">
    <location>
        <begin position="1"/>
        <end position="122"/>
    </location>
</feature>
<proteinExistence type="predicted"/>
<feature type="compositionally biased region" description="Acidic residues" evidence="1">
    <location>
        <begin position="59"/>
        <end position="69"/>
    </location>
</feature>
<feature type="compositionally biased region" description="Basic and acidic residues" evidence="1">
    <location>
        <begin position="46"/>
        <end position="58"/>
    </location>
</feature>
<evidence type="ECO:0000313" key="2">
    <source>
        <dbReference type="EMBL" id="KAF2416028.1"/>
    </source>
</evidence>
<name>A0A9P4NDU0_9PEZI</name>
<dbReference type="EMBL" id="MU007172">
    <property type="protein sequence ID" value="KAF2416028.1"/>
    <property type="molecule type" value="Genomic_DNA"/>
</dbReference>
<gene>
    <name evidence="2" type="ORF">EJ08DRAFT_666777</name>
</gene>
<evidence type="ECO:0000313" key="3">
    <source>
        <dbReference type="Proteomes" id="UP000800235"/>
    </source>
</evidence>
<accession>A0A9P4NDU0</accession>
<reference evidence="2" key="1">
    <citation type="journal article" date="2020" name="Stud. Mycol.">
        <title>101 Dothideomycetes genomes: a test case for predicting lifestyles and emergence of pathogens.</title>
        <authorList>
            <person name="Haridas S."/>
            <person name="Albert R."/>
            <person name="Binder M."/>
            <person name="Bloem J."/>
            <person name="Labutti K."/>
            <person name="Salamov A."/>
            <person name="Andreopoulos B."/>
            <person name="Baker S."/>
            <person name="Barry K."/>
            <person name="Bills G."/>
            <person name="Bluhm B."/>
            <person name="Cannon C."/>
            <person name="Castanera R."/>
            <person name="Culley D."/>
            <person name="Daum C."/>
            <person name="Ezra D."/>
            <person name="Gonzalez J."/>
            <person name="Henrissat B."/>
            <person name="Kuo A."/>
            <person name="Liang C."/>
            <person name="Lipzen A."/>
            <person name="Lutzoni F."/>
            <person name="Magnuson J."/>
            <person name="Mondo S."/>
            <person name="Nolan M."/>
            <person name="Ohm R."/>
            <person name="Pangilinan J."/>
            <person name="Park H.-J."/>
            <person name="Ramirez L."/>
            <person name="Alfaro M."/>
            <person name="Sun H."/>
            <person name="Tritt A."/>
            <person name="Yoshinaga Y."/>
            <person name="Zwiers L.-H."/>
            <person name="Turgeon B."/>
            <person name="Goodwin S."/>
            <person name="Spatafora J."/>
            <person name="Crous P."/>
            <person name="Grigoriev I."/>
        </authorList>
    </citation>
    <scope>NUCLEOTIDE SEQUENCE</scope>
    <source>
        <strain evidence="2">CBS 130266</strain>
    </source>
</reference>
<protein>
    <submittedName>
        <fullName evidence="2">Uncharacterized protein</fullName>
    </submittedName>
</protein>